<feature type="compositionally biased region" description="Acidic residues" evidence="1">
    <location>
        <begin position="292"/>
        <end position="302"/>
    </location>
</feature>
<dbReference type="Proteomes" id="UP001138997">
    <property type="component" value="Unassembled WGS sequence"/>
</dbReference>
<sequence>MANGQPDLQINYDQLHKLANDARTLKDNLDNDVPGLSTGISGVRKRSEAIGSQKLSSSLIKFHTAWEQPFKDAMDRLGDLSELLDGVATKFFDMDSDFAAKSSSSLASLILAQWQGRKDEWDKYQATKDLTFTPSPLWNEHGELVQGEDVPLIPWGTVPEDPGARPTHTDAQSIYDEQHAGNPNISRPEFDGNPAKTDTEYDDDGRITSQTTKNSSQEGLSYETTTSYEYEGTNEHPSSSTTTLTHGDGSTEEITTEYTYREVDAADDDPAGVGEDGNKKKYLIESFVSENTYDDPDDDDNDSSSTTTTTTKRDDQENDIGYVAVSVEDGEETTVEVSNNEGTEDDVKVMTDDDGTVRKWKGNADTDDWTQVEGPALYGDDE</sequence>
<keyword evidence="3" id="KW-1185">Reference proteome</keyword>
<feature type="compositionally biased region" description="Low complexity" evidence="1">
    <location>
        <begin position="221"/>
        <end position="231"/>
    </location>
</feature>
<reference evidence="2" key="1">
    <citation type="submission" date="2021-11" db="EMBL/GenBank/DDBJ databases">
        <title>Streptomyces corallinus and Kineosporia corallina sp. nov., two new coral-derived marine actinobacteria.</title>
        <authorList>
            <person name="Buangrab K."/>
            <person name="Sutthacheep M."/>
            <person name="Yeemin T."/>
            <person name="Harunari E."/>
            <person name="Igarashi Y."/>
            <person name="Sripreechasak P."/>
            <person name="Kanchanasin P."/>
            <person name="Tanasupawat S."/>
            <person name="Phongsopitanun W."/>
        </authorList>
    </citation>
    <scope>NUCLEOTIDE SEQUENCE</scope>
    <source>
        <strain evidence="2">JCM 31032</strain>
    </source>
</reference>
<dbReference type="EMBL" id="JAJOMB010000002">
    <property type="protein sequence ID" value="MCD5310259.1"/>
    <property type="molecule type" value="Genomic_DNA"/>
</dbReference>
<organism evidence="2 3">
    <name type="scientific">Kineosporia babensis</name>
    <dbReference type="NCBI Taxonomy" id="499548"/>
    <lineage>
        <taxon>Bacteria</taxon>
        <taxon>Bacillati</taxon>
        <taxon>Actinomycetota</taxon>
        <taxon>Actinomycetes</taxon>
        <taxon>Kineosporiales</taxon>
        <taxon>Kineosporiaceae</taxon>
        <taxon>Kineosporia</taxon>
    </lineage>
</organism>
<evidence type="ECO:0000256" key="1">
    <source>
        <dbReference type="SAM" id="MobiDB-lite"/>
    </source>
</evidence>
<feature type="region of interest" description="Disordered" evidence="1">
    <location>
        <begin position="358"/>
        <end position="382"/>
    </location>
</feature>
<accession>A0A9X1NAE5</accession>
<proteinExistence type="predicted"/>
<name>A0A9X1NAE5_9ACTN</name>
<protein>
    <submittedName>
        <fullName evidence="2">Uncharacterized protein</fullName>
    </submittedName>
</protein>
<evidence type="ECO:0000313" key="3">
    <source>
        <dbReference type="Proteomes" id="UP001138997"/>
    </source>
</evidence>
<gene>
    <name evidence="2" type="ORF">LR394_05075</name>
</gene>
<feature type="compositionally biased region" description="Polar residues" evidence="1">
    <location>
        <begin position="207"/>
        <end position="219"/>
    </location>
</feature>
<dbReference type="AlphaFoldDB" id="A0A9X1NAE5"/>
<comment type="caution">
    <text evidence="2">The sequence shown here is derived from an EMBL/GenBank/DDBJ whole genome shotgun (WGS) entry which is preliminary data.</text>
</comment>
<dbReference type="RefSeq" id="WP_231439185.1">
    <property type="nucleotide sequence ID" value="NZ_JAJOMB010000002.1"/>
</dbReference>
<feature type="region of interest" description="Disordered" evidence="1">
    <location>
        <begin position="330"/>
        <end position="349"/>
    </location>
</feature>
<feature type="region of interest" description="Disordered" evidence="1">
    <location>
        <begin position="178"/>
        <end position="320"/>
    </location>
</feature>
<evidence type="ECO:0000313" key="2">
    <source>
        <dbReference type="EMBL" id="MCD5310259.1"/>
    </source>
</evidence>
<feature type="compositionally biased region" description="Polar residues" evidence="1">
    <location>
        <begin position="235"/>
        <end position="245"/>
    </location>
</feature>